<dbReference type="PANTHER" id="PTHR42709:SF6">
    <property type="entry name" value="UNDECAPRENYL PHOSPHATE TRANSPORTER A"/>
    <property type="match status" value="1"/>
</dbReference>
<keyword evidence="10" id="KW-1185">Reference proteome</keyword>
<evidence type="ECO:0000256" key="6">
    <source>
        <dbReference type="ARBA" id="ARBA00023136"/>
    </source>
</evidence>
<sequence length="195" mass="21029">MEQAVLNHIDTYGYFAIFVAMLLTGTGLPLPGEVTLGITGYLVYSGQLEMLPAIAVTALGDLLGAAISYGLGLYSRTKIIAQYFSFLIPTESKLLIIERWLNQYGIFTIVFGRLLPVIRGAIPIPAGFVQMNGKIYISGIFVSSFIWCGALIYLGTGLGHNWQQLAGLGNSIGLTAAGVLVITILIGYWLFCAKK</sequence>
<name>A0A0U1KW09_9FIRM</name>
<comment type="subcellular location">
    <subcellularLocation>
        <location evidence="1">Cell membrane</location>
        <topology evidence="1">Multi-pass membrane protein</topology>
    </subcellularLocation>
</comment>
<dbReference type="AlphaFoldDB" id="A0A0U1KW09"/>
<feature type="domain" description="VTT" evidence="8">
    <location>
        <begin position="30"/>
        <end position="156"/>
    </location>
</feature>
<dbReference type="InterPro" id="IPR051311">
    <property type="entry name" value="DedA_domain"/>
</dbReference>
<dbReference type="PANTHER" id="PTHR42709">
    <property type="entry name" value="ALKALINE PHOSPHATASE LIKE PROTEIN"/>
    <property type="match status" value="1"/>
</dbReference>
<evidence type="ECO:0000256" key="2">
    <source>
        <dbReference type="ARBA" id="ARBA00010792"/>
    </source>
</evidence>
<evidence type="ECO:0000256" key="3">
    <source>
        <dbReference type="ARBA" id="ARBA00022475"/>
    </source>
</evidence>
<dbReference type="RefSeq" id="WP_028971908.1">
    <property type="nucleotide sequence ID" value="NZ_CTRP01000003.1"/>
</dbReference>
<evidence type="ECO:0000256" key="7">
    <source>
        <dbReference type="SAM" id="Phobius"/>
    </source>
</evidence>
<proteinExistence type="inferred from homology"/>
<dbReference type="Proteomes" id="UP000049855">
    <property type="component" value="Unassembled WGS sequence"/>
</dbReference>
<feature type="transmembrane region" description="Helical" evidence="7">
    <location>
        <begin position="168"/>
        <end position="191"/>
    </location>
</feature>
<evidence type="ECO:0000256" key="5">
    <source>
        <dbReference type="ARBA" id="ARBA00022989"/>
    </source>
</evidence>
<dbReference type="EMBL" id="CTRP01000003">
    <property type="protein sequence ID" value="CQR70874.1"/>
    <property type="molecule type" value="Genomic_DNA"/>
</dbReference>
<protein>
    <submittedName>
        <fullName evidence="9">DedA family protein</fullName>
    </submittedName>
</protein>
<feature type="transmembrane region" description="Helical" evidence="7">
    <location>
        <begin position="50"/>
        <end position="74"/>
    </location>
</feature>
<feature type="transmembrane region" description="Helical" evidence="7">
    <location>
        <begin position="12"/>
        <end position="30"/>
    </location>
</feature>
<dbReference type="GO" id="GO:0005886">
    <property type="term" value="C:plasma membrane"/>
    <property type="evidence" value="ECO:0007669"/>
    <property type="project" value="UniProtKB-SubCell"/>
</dbReference>
<feature type="transmembrane region" description="Helical" evidence="7">
    <location>
        <begin position="135"/>
        <end position="156"/>
    </location>
</feature>
<accession>A0A0U1KW09</accession>
<keyword evidence="4 7" id="KW-0812">Transmembrane</keyword>
<keyword evidence="6 7" id="KW-0472">Membrane</keyword>
<gene>
    <name evidence="9" type="ORF">SpAn4DRAFT_1852</name>
</gene>
<organism evidence="9 10">
    <name type="scientific">Sporomusa ovata</name>
    <dbReference type="NCBI Taxonomy" id="2378"/>
    <lineage>
        <taxon>Bacteria</taxon>
        <taxon>Bacillati</taxon>
        <taxon>Bacillota</taxon>
        <taxon>Negativicutes</taxon>
        <taxon>Selenomonadales</taxon>
        <taxon>Sporomusaceae</taxon>
        <taxon>Sporomusa</taxon>
    </lineage>
</organism>
<evidence type="ECO:0000313" key="9">
    <source>
        <dbReference type="EMBL" id="CQR70874.1"/>
    </source>
</evidence>
<evidence type="ECO:0000313" key="10">
    <source>
        <dbReference type="Proteomes" id="UP000049855"/>
    </source>
</evidence>
<evidence type="ECO:0000259" key="8">
    <source>
        <dbReference type="Pfam" id="PF09335"/>
    </source>
</evidence>
<evidence type="ECO:0000256" key="4">
    <source>
        <dbReference type="ARBA" id="ARBA00022692"/>
    </source>
</evidence>
<reference evidence="10" key="1">
    <citation type="submission" date="2015-03" db="EMBL/GenBank/DDBJ databases">
        <authorList>
            <person name="Nijsse Bart"/>
        </authorList>
    </citation>
    <scope>NUCLEOTIDE SEQUENCE [LARGE SCALE GENOMIC DNA]</scope>
</reference>
<comment type="similarity">
    <text evidence="2">Belongs to the DedA family.</text>
</comment>
<dbReference type="Pfam" id="PF09335">
    <property type="entry name" value="VTT_dom"/>
    <property type="match status" value="1"/>
</dbReference>
<keyword evidence="5 7" id="KW-1133">Transmembrane helix</keyword>
<evidence type="ECO:0000256" key="1">
    <source>
        <dbReference type="ARBA" id="ARBA00004651"/>
    </source>
</evidence>
<dbReference type="InterPro" id="IPR032816">
    <property type="entry name" value="VTT_dom"/>
</dbReference>
<keyword evidence="3" id="KW-1003">Cell membrane</keyword>